<evidence type="ECO:0000313" key="2">
    <source>
        <dbReference type="Proteomes" id="UP000199150"/>
    </source>
</evidence>
<accession>A0A1G4REC4</accession>
<sequence length="249" mass="27490">MDEASEIENDQAELKAARTRLRAFAALVAEAVESIDMPETFLEGERAARAVIMADRLVTNLPVAEIPEAEDASEAAPIIAPARKRLRLYAHRLLDTIERLPLPKTFLEGERAGRCVLATDRMLSQLYEAPRPEVTRREVPGFTGLKTARPVAKSAAGRFDDDEDDADREPTGDDYKAVLAFRLDHIVRGRAKQSGFWNDGHPYDPADPDYGCIYQNFAIPGFDPLDGLPPADRFTLSHARKAGDPIAPP</sequence>
<organism evidence="1 2">
    <name type="scientific">Asticcacaulis taihuensis</name>
    <dbReference type="NCBI Taxonomy" id="260084"/>
    <lineage>
        <taxon>Bacteria</taxon>
        <taxon>Pseudomonadati</taxon>
        <taxon>Pseudomonadota</taxon>
        <taxon>Alphaproteobacteria</taxon>
        <taxon>Caulobacterales</taxon>
        <taxon>Caulobacteraceae</taxon>
        <taxon>Asticcacaulis</taxon>
    </lineage>
</organism>
<dbReference type="AlphaFoldDB" id="A0A1G4REC4"/>
<proteinExistence type="predicted"/>
<dbReference type="OrthoDB" id="7175380at2"/>
<dbReference type="RefSeq" id="WP_090646715.1">
    <property type="nucleotide sequence ID" value="NZ_CBCRYE010000004.1"/>
</dbReference>
<gene>
    <name evidence="1" type="ORF">SAMN02927928_1827</name>
</gene>
<dbReference type="Proteomes" id="UP000199150">
    <property type="component" value="Unassembled WGS sequence"/>
</dbReference>
<protein>
    <submittedName>
        <fullName evidence="1">Uncharacterized protein</fullName>
    </submittedName>
</protein>
<keyword evidence="2" id="KW-1185">Reference proteome</keyword>
<name>A0A1G4REC4_9CAUL</name>
<dbReference type="EMBL" id="FMTS01000002">
    <property type="protein sequence ID" value="SCW55107.1"/>
    <property type="molecule type" value="Genomic_DNA"/>
</dbReference>
<dbReference type="STRING" id="260084.SAMN02927928_1827"/>
<evidence type="ECO:0000313" key="1">
    <source>
        <dbReference type="EMBL" id="SCW55107.1"/>
    </source>
</evidence>
<reference evidence="2" key="1">
    <citation type="submission" date="2016-10" db="EMBL/GenBank/DDBJ databases">
        <authorList>
            <person name="Varghese N."/>
            <person name="Submissions S."/>
        </authorList>
    </citation>
    <scope>NUCLEOTIDE SEQUENCE [LARGE SCALE GENOMIC DNA]</scope>
    <source>
        <strain evidence="2">CGMCC 1.3431</strain>
    </source>
</reference>